<keyword evidence="5 7" id="KW-0472">Membrane</keyword>
<gene>
    <name evidence="9" type="primary">hflC</name>
    <name evidence="9" type="ORF">GCM10023150_17160</name>
</gene>
<keyword evidence="10" id="KW-1185">Reference proteome</keyword>
<comment type="subcellular location">
    <subcellularLocation>
        <location evidence="1">Membrane</location>
        <topology evidence="1">Single-pass membrane protein</topology>
    </subcellularLocation>
</comment>
<dbReference type="PANTHER" id="PTHR42911">
    <property type="entry name" value="MODULATOR OF FTSH PROTEASE HFLC"/>
    <property type="match status" value="1"/>
</dbReference>
<feature type="domain" description="Band 7" evidence="8">
    <location>
        <begin position="20"/>
        <end position="189"/>
    </location>
</feature>
<keyword evidence="9" id="KW-0378">Hydrolase</keyword>
<comment type="similarity">
    <text evidence="2 6">Belongs to the band 7/mec-2 family. HflC subfamily.</text>
</comment>
<keyword evidence="9" id="KW-0645">Protease</keyword>
<evidence type="ECO:0000256" key="5">
    <source>
        <dbReference type="ARBA" id="ARBA00023136"/>
    </source>
</evidence>
<dbReference type="SUPFAM" id="SSF117892">
    <property type="entry name" value="Band 7/SPFH domain"/>
    <property type="match status" value="1"/>
</dbReference>
<feature type="transmembrane region" description="Helical" evidence="7">
    <location>
        <begin position="6"/>
        <end position="25"/>
    </location>
</feature>
<dbReference type="InterPro" id="IPR010200">
    <property type="entry name" value="HflC"/>
</dbReference>
<dbReference type="Gene3D" id="3.30.479.30">
    <property type="entry name" value="Band 7 domain"/>
    <property type="match status" value="1"/>
</dbReference>
<dbReference type="PANTHER" id="PTHR42911:SF1">
    <property type="entry name" value="MODULATOR OF FTSH PROTEASE HFLC"/>
    <property type="match status" value="1"/>
</dbReference>
<comment type="function">
    <text evidence="6">HflC and HflK could regulate a protease.</text>
</comment>
<dbReference type="NCBIfam" id="TIGR01932">
    <property type="entry name" value="hflC"/>
    <property type="match status" value="2"/>
</dbReference>
<evidence type="ECO:0000256" key="6">
    <source>
        <dbReference type="PIRNR" id="PIRNR005651"/>
    </source>
</evidence>
<keyword evidence="3 7" id="KW-0812">Transmembrane</keyword>
<reference evidence="10" key="1">
    <citation type="journal article" date="2019" name="Int. J. Syst. Evol. Microbiol.">
        <title>The Global Catalogue of Microorganisms (GCM) 10K type strain sequencing project: providing services to taxonomists for standard genome sequencing and annotation.</title>
        <authorList>
            <consortium name="The Broad Institute Genomics Platform"/>
            <consortium name="The Broad Institute Genome Sequencing Center for Infectious Disease"/>
            <person name="Wu L."/>
            <person name="Ma J."/>
        </authorList>
    </citation>
    <scope>NUCLEOTIDE SEQUENCE [LARGE SCALE GENOMIC DNA]</scope>
    <source>
        <strain evidence="10">JCM 17727</strain>
    </source>
</reference>
<sequence length="295" mass="33723">MNKAPIFGFLALLVIIVISSSLFIVKEQQKGFVLRFSQVLKDNQGNPEVYEPGIHVKIPFVDRIQLLDSRIQTFDGKADRITTADKTDLIVDTYVKWRISDYAQFYLRTQGSVDRANGFVDRFVDASTRARFGTRDIEELIYKDRDETIKEIKSEVASKTPELGIEVVDIQVKKVNYPDEIRGKVFQEMISERAEFASANRAEGSKEAEKIRSQTDSQTKIILAEADRKAREIRGQADAEAAKIYAETYNTNPEFYAFLRSLDAYRESFKSSDDVLVIKPDSEFFKYFKDAEGSN</sequence>
<dbReference type="CDD" id="cd03405">
    <property type="entry name" value="SPFH_HflC"/>
    <property type="match status" value="1"/>
</dbReference>
<protein>
    <recommendedName>
        <fullName evidence="6">Protein HflC</fullName>
    </recommendedName>
</protein>
<dbReference type="InterPro" id="IPR001107">
    <property type="entry name" value="Band_7"/>
</dbReference>
<comment type="caution">
    <text evidence="9">The sequence shown here is derived from an EMBL/GenBank/DDBJ whole genome shotgun (WGS) entry which is preliminary data.</text>
</comment>
<evidence type="ECO:0000256" key="4">
    <source>
        <dbReference type="ARBA" id="ARBA00022989"/>
    </source>
</evidence>
<name>A0ABP8I450_9GAMM</name>
<dbReference type="Proteomes" id="UP001501294">
    <property type="component" value="Unassembled WGS sequence"/>
</dbReference>
<dbReference type="PIRSF" id="PIRSF005651">
    <property type="entry name" value="HflC"/>
    <property type="match status" value="1"/>
</dbReference>
<dbReference type="GO" id="GO:0008233">
    <property type="term" value="F:peptidase activity"/>
    <property type="evidence" value="ECO:0007669"/>
    <property type="project" value="UniProtKB-KW"/>
</dbReference>
<evidence type="ECO:0000256" key="1">
    <source>
        <dbReference type="ARBA" id="ARBA00004167"/>
    </source>
</evidence>
<dbReference type="GO" id="GO:0006508">
    <property type="term" value="P:proteolysis"/>
    <property type="evidence" value="ECO:0007669"/>
    <property type="project" value="UniProtKB-KW"/>
</dbReference>
<dbReference type="SMART" id="SM00244">
    <property type="entry name" value="PHB"/>
    <property type="match status" value="1"/>
</dbReference>
<dbReference type="InterPro" id="IPR036013">
    <property type="entry name" value="Band_7/SPFH_dom_sf"/>
</dbReference>
<accession>A0ABP8I450</accession>
<evidence type="ECO:0000256" key="2">
    <source>
        <dbReference type="ARBA" id="ARBA00007862"/>
    </source>
</evidence>
<evidence type="ECO:0000256" key="7">
    <source>
        <dbReference type="SAM" id="Phobius"/>
    </source>
</evidence>
<evidence type="ECO:0000313" key="9">
    <source>
        <dbReference type="EMBL" id="GAA4350912.1"/>
    </source>
</evidence>
<evidence type="ECO:0000259" key="8">
    <source>
        <dbReference type="SMART" id="SM00244"/>
    </source>
</evidence>
<dbReference type="EMBL" id="BAABFU010000002">
    <property type="protein sequence ID" value="GAA4350912.1"/>
    <property type="molecule type" value="Genomic_DNA"/>
</dbReference>
<keyword evidence="4 7" id="KW-1133">Transmembrane helix</keyword>
<proteinExistence type="inferred from homology"/>
<dbReference type="RefSeq" id="WP_223578636.1">
    <property type="nucleotide sequence ID" value="NZ_BAABFU010000002.1"/>
</dbReference>
<evidence type="ECO:0000256" key="3">
    <source>
        <dbReference type="ARBA" id="ARBA00022692"/>
    </source>
</evidence>
<dbReference type="Pfam" id="PF01145">
    <property type="entry name" value="Band_7"/>
    <property type="match status" value="1"/>
</dbReference>
<organism evidence="9 10">
    <name type="scientific">Kangiella taiwanensis</name>
    <dbReference type="NCBI Taxonomy" id="1079179"/>
    <lineage>
        <taxon>Bacteria</taxon>
        <taxon>Pseudomonadati</taxon>
        <taxon>Pseudomonadota</taxon>
        <taxon>Gammaproteobacteria</taxon>
        <taxon>Kangiellales</taxon>
        <taxon>Kangiellaceae</taxon>
        <taxon>Kangiella</taxon>
    </lineage>
</organism>
<evidence type="ECO:0000313" key="10">
    <source>
        <dbReference type="Proteomes" id="UP001501294"/>
    </source>
</evidence>